<feature type="compositionally biased region" description="Basic and acidic residues" evidence="2">
    <location>
        <begin position="74"/>
        <end position="129"/>
    </location>
</feature>
<accession>A0A8D8WBZ1</accession>
<dbReference type="Pfam" id="PF06047">
    <property type="entry name" value="Nkap_C"/>
    <property type="match status" value="1"/>
</dbReference>
<dbReference type="AlphaFoldDB" id="A0A8D8WBZ1"/>
<feature type="compositionally biased region" description="Basic and acidic residues" evidence="2">
    <location>
        <begin position="260"/>
        <end position="277"/>
    </location>
</feature>
<organism evidence="4">
    <name type="scientific">Cacopsylla melanoneura</name>
    <dbReference type="NCBI Taxonomy" id="428564"/>
    <lineage>
        <taxon>Eukaryota</taxon>
        <taxon>Metazoa</taxon>
        <taxon>Ecdysozoa</taxon>
        <taxon>Arthropoda</taxon>
        <taxon>Hexapoda</taxon>
        <taxon>Insecta</taxon>
        <taxon>Pterygota</taxon>
        <taxon>Neoptera</taxon>
        <taxon>Paraneoptera</taxon>
        <taxon>Hemiptera</taxon>
        <taxon>Sternorrhyncha</taxon>
        <taxon>Psylloidea</taxon>
        <taxon>Psyllidae</taxon>
        <taxon>Psyllinae</taxon>
        <taxon>Cacopsylla</taxon>
    </lineage>
</organism>
<feature type="domain" description="NF-kappa-B-activating protein C-terminal" evidence="3">
    <location>
        <begin position="403"/>
        <end position="502"/>
    </location>
</feature>
<protein>
    <submittedName>
        <fullName evidence="4">UPF0396 protein CG6066</fullName>
    </submittedName>
</protein>
<proteinExistence type="inferred from homology"/>
<dbReference type="PANTHER" id="PTHR13087">
    <property type="entry name" value="NF-KAPPA B ACTIVATING PROTEIN"/>
    <property type="match status" value="1"/>
</dbReference>
<dbReference type="PANTHER" id="PTHR13087:SF0">
    <property type="entry name" value="NFKB ACTIVATING PROTEIN LIKE"/>
    <property type="match status" value="1"/>
</dbReference>
<evidence type="ECO:0000256" key="1">
    <source>
        <dbReference type="ARBA" id="ARBA00009313"/>
    </source>
</evidence>
<dbReference type="EMBL" id="HBUF01171733">
    <property type="protein sequence ID" value="CAG6652505.1"/>
    <property type="molecule type" value="Transcribed_RNA"/>
</dbReference>
<feature type="region of interest" description="Disordered" evidence="2">
    <location>
        <begin position="1"/>
        <end position="406"/>
    </location>
</feature>
<evidence type="ECO:0000313" key="4">
    <source>
        <dbReference type="EMBL" id="CAG6652505.1"/>
    </source>
</evidence>
<evidence type="ECO:0000256" key="2">
    <source>
        <dbReference type="SAM" id="MobiDB-lite"/>
    </source>
</evidence>
<dbReference type="EMBL" id="HBUF01171734">
    <property type="protein sequence ID" value="CAG6652506.1"/>
    <property type="molecule type" value="Transcribed_RNA"/>
</dbReference>
<evidence type="ECO:0000259" key="3">
    <source>
        <dbReference type="Pfam" id="PF06047"/>
    </source>
</evidence>
<feature type="compositionally biased region" description="Basic residues" evidence="2">
    <location>
        <begin position="320"/>
        <end position="347"/>
    </location>
</feature>
<dbReference type="GO" id="GO:0005634">
    <property type="term" value="C:nucleus"/>
    <property type="evidence" value="ECO:0007669"/>
    <property type="project" value="TreeGrafter"/>
</dbReference>
<feature type="compositionally biased region" description="Basic and acidic residues" evidence="2">
    <location>
        <begin position="226"/>
        <end position="243"/>
    </location>
</feature>
<feature type="compositionally biased region" description="Basic residues" evidence="2">
    <location>
        <begin position="33"/>
        <end position="46"/>
    </location>
</feature>
<reference evidence="4" key="1">
    <citation type="submission" date="2021-05" db="EMBL/GenBank/DDBJ databases">
        <authorList>
            <person name="Alioto T."/>
            <person name="Alioto T."/>
            <person name="Gomez Garrido J."/>
        </authorList>
    </citation>
    <scope>NUCLEOTIDE SEQUENCE</scope>
</reference>
<dbReference type="GO" id="GO:0010468">
    <property type="term" value="P:regulation of gene expression"/>
    <property type="evidence" value="ECO:0007669"/>
    <property type="project" value="TreeGrafter"/>
</dbReference>
<feature type="compositionally biased region" description="Low complexity" evidence="2">
    <location>
        <begin position="348"/>
        <end position="360"/>
    </location>
</feature>
<dbReference type="InterPro" id="IPR009269">
    <property type="entry name" value="NKAP_C"/>
</dbReference>
<name>A0A8D8WBZ1_9HEMI</name>
<dbReference type="InterPro" id="IPR040466">
    <property type="entry name" value="NKAP"/>
</dbReference>
<feature type="compositionally biased region" description="Basic residues" evidence="2">
    <location>
        <begin position="140"/>
        <end position="160"/>
    </location>
</feature>
<feature type="compositionally biased region" description="Basic and acidic residues" evidence="2">
    <location>
        <begin position="171"/>
        <end position="195"/>
    </location>
</feature>
<feature type="compositionally biased region" description="Basic and acidic residues" evidence="2">
    <location>
        <begin position="47"/>
        <end position="58"/>
    </location>
</feature>
<dbReference type="GO" id="GO:0003682">
    <property type="term" value="F:chromatin binding"/>
    <property type="evidence" value="ECO:0007669"/>
    <property type="project" value="InterPro"/>
</dbReference>
<sequence length="508" mass="58670">MSPTKISHKSSYDKKKKKYSSSDSSSSEDERHSKHKTSKKSSSSHKKSSDTDRKSDSIKKKKSLVKSVSSDSEEDRKKRSNKSKDDRDYKYEEKRDRHEKHIERYSSSKLYDERNDLKRDKKSSRKETDSSDESDDSRSKNKHKRKHSPSPHERRNKHSRYSPPRHGQISVKERNSKDVIEPEFSRNKKNDEHVFAKPNSFPKHQDRADRGQSSSRSHDSFQAPHPKIDDKRWGHDKFNEMKKSGFPSFDRSKAFVSNNDPKDAAFMEKRRKEREKIGLQGVSQVWGKSPTHLDKLDQELFSVLPSGKKSSPVSDDEKSKKSKKRKHKKEKKKKSKKSKKRKKKKKYSSSSSSSNESSSSSEDEWVEKSAVKSSASSHSSDSDDSDRDTVGPAPKQQVTLTQKDYGKALLPGEGAAMAAYVAEGKRIPRRGEIGLTSDEIERYESVGYVMSGSRHRRMEAVRIRKENQIYSADEKRALAMFSKEERQKRENRILTQFKEMVSSKMHKE</sequence>
<comment type="similarity">
    <text evidence="1">Belongs to the NKAP family.</text>
</comment>